<evidence type="ECO:0000313" key="12">
    <source>
        <dbReference type="Proteomes" id="UP001500326"/>
    </source>
</evidence>
<dbReference type="RefSeq" id="WP_344062096.1">
    <property type="nucleotide sequence ID" value="NZ_BAAAOH010000001.1"/>
</dbReference>
<evidence type="ECO:0000256" key="6">
    <source>
        <dbReference type="ARBA" id="ARBA00022777"/>
    </source>
</evidence>
<gene>
    <name evidence="11" type="ORF">GCM10009777_23060</name>
</gene>
<dbReference type="InterPro" id="IPR035965">
    <property type="entry name" value="PAS-like_dom_sf"/>
</dbReference>
<dbReference type="EC" id="2.7.13.3" evidence="3"/>
<keyword evidence="9" id="KW-0472">Membrane</keyword>
<accession>A0ABN2SJI5</accession>
<keyword evidence="9" id="KW-0812">Transmembrane</keyword>
<organism evidence="11 12">
    <name type="scientific">Microbacterium pumilum</name>
    <dbReference type="NCBI Taxonomy" id="344165"/>
    <lineage>
        <taxon>Bacteria</taxon>
        <taxon>Bacillati</taxon>
        <taxon>Actinomycetota</taxon>
        <taxon>Actinomycetes</taxon>
        <taxon>Micrococcales</taxon>
        <taxon>Microbacteriaceae</taxon>
        <taxon>Microbacterium</taxon>
    </lineage>
</organism>
<evidence type="ECO:0000256" key="8">
    <source>
        <dbReference type="SAM" id="MobiDB-lite"/>
    </source>
</evidence>
<feature type="region of interest" description="Disordered" evidence="8">
    <location>
        <begin position="242"/>
        <end position="263"/>
    </location>
</feature>
<evidence type="ECO:0000259" key="10">
    <source>
        <dbReference type="PROSITE" id="PS50109"/>
    </source>
</evidence>
<evidence type="ECO:0000256" key="4">
    <source>
        <dbReference type="ARBA" id="ARBA00022553"/>
    </source>
</evidence>
<dbReference type="CDD" id="cd00082">
    <property type="entry name" value="HisKA"/>
    <property type="match status" value="1"/>
</dbReference>
<comment type="subcellular location">
    <subcellularLocation>
        <location evidence="2">Cell membrane</location>
    </subcellularLocation>
</comment>
<dbReference type="InterPro" id="IPR005467">
    <property type="entry name" value="His_kinase_dom"/>
</dbReference>
<feature type="transmembrane region" description="Helical" evidence="9">
    <location>
        <begin position="159"/>
        <end position="179"/>
    </location>
</feature>
<feature type="transmembrane region" description="Helical" evidence="9">
    <location>
        <begin position="90"/>
        <end position="108"/>
    </location>
</feature>
<sequence length="567" mass="60682">MTVAAQGDPDAGEPRSSRARASRRQAEVVDHTRERTAILNQLLLGSVVFVLAMLVAIGTFSGNLVLFFIGVVVIFVVTGATFVIPWNRIAAGWVTLVPVIDIVAITLIQVSAPSTALGLLWIFPTMWLASGFGLIGLTAVIVSIAGMTTILMALGDQDLSYTTLLLPLVLFAVAATTYLNARRSDAQRSLLAKQALLLGRVLERTRRQEQEVTEVLDAVDFGVIRIAADGQVSVTNEAHGRLQQTRRADDADAEAPAFRDDGVTRLPPDELPLERALRGEAFDAEVVWFGEEPGPRQALSISARRLTDSAGEDAGAVVISRDVTTELDALRARDELVASVSHELRTPLTSILGYLDLAIEEPDIPDHVRSNLDVAERNAERLLRIVADILAASSSSSSSVEASMHLIDFDARDIVRAAAEALLPRASDRAIVIDMSGLEAAPVSADPMRLRQVVDNLLSNAITYNRDGGTVFLGTTSDGTSSWVLVRDTGIGISEADRSRLFQRYYQAGAPRRTGTGLGLAITRDIVRAHGGDLALHSTPGAGSTFIVKLPAPAPLAERSTEEGTPP</sequence>
<comment type="caution">
    <text evidence="11">The sequence shown here is derived from an EMBL/GenBank/DDBJ whole genome shotgun (WGS) entry which is preliminary data.</text>
</comment>
<evidence type="ECO:0000256" key="5">
    <source>
        <dbReference type="ARBA" id="ARBA00022679"/>
    </source>
</evidence>
<dbReference type="GO" id="GO:0016301">
    <property type="term" value="F:kinase activity"/>
    <property type="evidence" value="ECO:0007669"/>
    <property type="project" value="UniProtKB-KW"/>
</dbReference>
<evidence type="ECO:0000256" key="1">
    <source>
        <dbReference type="ARBA" id="ARBA00000085"/>
    </source>
</evidence>
<feature type="domain" description="Histidine kinase" evidence="10">
    <location>
        <begin position="339"/>
        <end position="554"/>
    </location>
</feature>
<dbReference type="Proteomes" id="UP001500326">
    <property type="component" value="Unassembled WGS sequence"/>
</dbReference>
<dbReference type="InterPro" id="IPR003661">
    <property type="entry name" value="HisK_dim/P_dom"/>
</dbReference>
<keyword evidence="4" id="KW-0597">Phosphoprotein</keyword>
<feature type="transmembrane region" description="Helical" evidence="9">
    <location>
        <begin position="38"/>
        <end position="57"/>
    </location>
</feature>
<keyword evidence="12" id="KW-1185">Reference proteome</keyword>
<dbReference type="InterPro" id="IPR036097">
    <property type="entry name" value="HisK_dim/P_sf"/>
</dbReference>
<evidence type="ECO:0000313" key="11">
    <source>
        <dbReference type="EMBL" id="GAA1987844.1"/>
    </source>
</evidence>
<dbReference type="Pfam" id="PF00512">
    <property type="entry name" value="HisKA"/>
    <property type="match status" value="1"/>
</dbReference>
<comment type="catalytic activity">
    <reaction evidence="1">
        <text>ATP + protein L-histidine = ADP + protein N-phospho-L-histidine.</text>
        <dbReference type="EC" id="2.7.13.3"/>
    </reaction>
</comment>
<proteinExistence type="predicted"/>
<feature type="transmembrane region" description="Helical" evidence="9">
    <location>
        <begin position="64"/>
        <end position="84"/>
    </location>
</feature>
<dbReference type="PANTHER" id="PTHR43047">
    <property type="entry name" value="TWO-COMPONENT HISTIDINE PROTEIN KINASE"/>
    <property type="match status" value="1"/>
</dbReference>
<evidence type="ECO:0000256" key="9">
    <source>
        <dbReference type="SAM" id="Phobius"/>
    </source>
</evidence>
<feature type="transmembrane region" description="Helical" evidence="9">
    <location>
        <begin position="120"/>
        <end position="153"/>
    </location>
</feature>
<keyword evidence="6 11" id="KW-0418">Kinase</keyword>
<name>A0ABN2SJI5_9MICO</name>
<keyword evidence="7" id="KW-0902">Two-component regulatory system</keyword>
<dbReference type="PROSITE" id="PS50109">
    <property type="entry name" value="HIS_KIN"/>
    <property type="match status" value="1"/>
</dbReference>
<reference evidence="11 12" key="1">
    <citation type="journal article" date="2019" name="Int. J. Syst. Evol. Microbiol.">
        <title>The Global Catalogue of Microorganisms (GCM) 10K type strain sequencing project: providing services to taxonomists for standard genome sequencing and annotation.</title>
        <authorList>
            <consortium name="The Broad Institute Genomics Platform"/>
            <consortium name="The Broad Institute Genome Sequencing Center for Infectious Disease"/>
            <person name="Wu L."/>
            <person name="Ma J."/>
        </authorList>
    </citation>
    <scope>NUCLEOTIDE SEQUENCE [LARGE SCALE GENOMIC DNA]</scope>
    <source>
        <strain evidence="11 12">JCM 14902</strain>
    </source>
</reference>
<dbReference type="InterPro" id="IPR036890">
    <property type="entry name" value="HATPase_C_sf"/>
</dbReference>
<keyword evidence="5" id="KW-0808">Transferase</keyword>
<dbReference type="PRINTS" id="PR00344">
    <property type="entry name" value="BCTRLSENSOR"/>
</dbReference>
<dbReference type="SMART" id="SM00387">
    <property type="entry name" value="HATPase_c"/>
    <property type="match status" value="1"/>
</dbReference>
<dbReference type="Gene3D" id="3.30.565.10">
    <property type="entry name" value="Histidine kinase-like ATPase, C-terminal domain"/>
    <property type="match status" value="1"/>
</dbReference>
<dbReference type="InterPro" id="IPR004358">
    <property type="entry name" value="Sig_transdc_His_kin-like_C"/>
</dbReference>
<evidence type="ECO:0000256" key="2">
    <source>
        <dbReference type="ARBA" id="ARBA00004236"/>
    </source>
</evidence>
<evidence type="ECO:0000256" key="7">
    <source>
        <dbReference type="ARBA" id="ARBA00023012"/>
    </source>
</evidence>
<dbReference type="PANTHER" id="PTHR43047:SF72">
    <property type="entry name" value="OSMOSENSING HISTIDINE PROTEIN KINASE SLN1"/>
    <property type="match status" value="1"/>
</dbReference>
<dbReference type="EMBL" id="BAAAOH010000001">
    <property type="protein sequence ID" value="GAA1987844.1"/>
    <property type="molecule type" value="Genomic_DNA"/>
</dbReference>
<feature type="region of interest" description="Disordered" evidence="8">
    <location>
        <begin position="1"/>
        <end position="28"/>
    </location>
</feature>
<dbReference type="Gene3D" id="1.10.287.130">
    <property type="match status" value="1"/>
</dbReference>
<dbReference type="SUPFAM" id="SSF55874">
    <property type="entry name" value="ATPase domain of HSP90 chaperone/DNA topoisomerase II/histidine kinase"/>
    <property type="match status" value="1"/>
</dbReference>
<dbReference type="SMART" id="SM00388">
    <property type="entry name" value="HisKA"/>
    <property type="match status" value="1"/>
</dbReference>
<dbReference type="Pfam" id="PF02518">
    <property type="entry name" value="HATPase_c"/>
    <property type="match status" value="1"/>
</dbReference>
<dbReference type="InterPro" id="IPR003594">
    <property type="entry name" value="HATPase_dom"/>
</dbReference>
<protein>
    <recommendedName>
        <fullName evidence="3">histidine kinase</fullName>
        <ecNumber evidence="3">2.7.13.3</ecNumber>
    </recommendedName>
</protein>
<dbReference type="SUPFAM" id="SSF47384">
    <property type="entry name" value="Homodimeric domain of signal transducing histidine kinase"/>
    <property type="match status" value="1"/>
</dbReference>
<evidence type="ECO:0000256" key="3">
    <source>
        <dbReference type="ARBA" id="ARBA00012438"/>
    </source>
</evidence>
<dbReference type="Gene3D" id="3.30.450.20">
    <property type="entry name" value="PAS domain"/>
    <property type="match status" value="1"/>
</dbReference>
<keyword evidence="9" id="KW-1133">Transmembrane helix</keyword>
<dbReference type="SUPFAM" id="SSF55785">
    <property type="entry name" value="PYP-like sensor domain (PAS domain)"/>
    <property type="match status" value="1"/>
</dbReference>